<dbReference type="RefSeq" id="WP_014957905.1">
    <property type="nucleotide sequence ID" value="NC_018645.1"/>
</dbReference>
<dbReference type="CDD" id="cd18793">
    <property type="entry name" value="SF2_C_SNF"/>
    <property type="match status" value="1"/>
</dbReference>
<dbReference type="GO" id="GO:0003677">
    <property type="term" value="F:DNA binding"/>
    <property type="evidence" value="ECO:0007669"/>
    <property type="project" value="InterPro"/>
</dbReference>
<dbReference type="HOGENOM" id="CLU_000315_21_6_7"/>
<dbReference type="InterPro" id="IPR038718">
    <property type="entry name" value="SNF2-like_sf"/>
</dbReference>
<accession>K0N9J3</accession>
<dbReference type="SUPFAM" id="SSF52540">
    <property type="entry name" value="P-loop containing nucleoside triphosphate hydrolases"/>
    <property type="match status" value="2"/>
</dbReference>
<dbReference type="PATRIC" id="fig|651182.5.peg.2880"/>
<dbReference type="AlphaFoldDB" id="K0N9J3"/>
<name>K0N9J3_DESTT</name>
<organism evidence="4 5">
    <name type="scientific">Desulfobacula toluolica (strain DSM 7467 / Tol2)</name>
    <dbReference type="NCBI Taxonomy" id="651182"/>
    <lineage>
        <taxon>Bacteria</taxon>
        <taxon>Pseudomonadati</taxon>
        <taxon>Thermodesulfobacteriota</taxon>
        <taxon>Desulfobacteria</taxon>
        <taxon>Desulfobacterales</taxon>
        <taxon>Desulfobacteraceae</taxon>
        <taxon>Desulfobacula</taxon>
    </lineage>
</organism>
<dbReference type="SMART" id="SM00487">
    <property type="entry name" value="DEXDc"/>
    <property type="match status" value="1"/>
</dbReference>
<gene>
    <name evidence="4" type="ordered locus">TOL2_C24380</name>
</gene>
<dbReference type="OrthoDB" id="18878at2"/>
<dbReference type="PANTHER" id="PTHR45629:SF7">
    <property type="entry name" value="DNA EXCISION REPAIR PROTEIN ERCC-6-RELATED"/>
    <property type="match status" value="1"/>
</dbReference>
<sequence length="1149" mass="128996">MDVIKWFDKLRTSSENEKYSVQPDFEGLNFTTTSTISVAITKGQAGGWITHQHIALTMLAEEGNAEVIPNGFIVPTEVAVNFDKSSCDSLGLPPRWDGKIDAEIKGNTGNSSFGVGLSVETPDSRFTRIYKVIGPVLKFSEDRQYLLSPAQQIIFGAHQTHGETEKNEYDNLKLLFALQKGQELGAQLNLKHFNKLNIKAPESITIEVELDENGNLILTPYMGQEASSERVNKVLGQLQADNSTALRVDDEIILFDDQKLKAVHEILENRTIPKSKVQEFLKTPTAFIDASLVDLDLGFSARVKGATVFKHAYFGETDGSGIDWFGRSSSAGEIVSFNKLESQVEDKETLEQLKALVEDAQKTGAHEIDFQGKIYDISTPDAVLKTLERIDQKINKSGDSLYTSLFDEYDEDQENPDDIEPSVTVVDIDLNDENLDRSSPTVDKAIDEILFPVEKLKWDNYARTPYPHQMIGIQWIVGLSRNSDGGVLADDMGLGKTFMALSAIDQIYKLNFESNLTKKPALIVAPLSLLEVWKDEVDKTFSSSPFKSIIILQASADLKQYRSGGIEIRNQTSCDGGQEGIKYSLKIGKHFDTERLDMPERLVITTYQTLRDYQFSLCQIDWGMVVFDEAQNIKNPNALQTRASKGLKADFKLIATGTPVENSLADFWCLMDTACPGHLNNYQFFREHYVTPIVRAAGDEIEEVRGRVGRELRIKVGSLMLRRLKEDNLEGLPEKKIFVGIEDQEWLFLNSLKKIMTGDQLSAYNATLDSRVNAERNEVLGALQRLRDISLHPRLADKGQLESPNKKKQLRSLFDESAKMRSLVEILEQIKKRKEKCIIFTVNKRLQQFLSQALGAWFGFGPLSIINGDAKAVAKRASVPTRKSMILDFEAVEGFNIIIMSPVAAGVGLTVVGANNVVHFERHWNPAKEAQATDRVYRIGQEKDVNIYVPVLHHPEFESFDVNLHRLLSKKTSLKDAVVTPEQVIPNPSGFDMKSFTPNHQITSDDLHKISWEQFEALCCLIIAKDSNPYDKWLTKSGADYGADAVVVGDPNYLIQCKHKNTKNAIYDGYKAVLEVQAARIKYENALGRSFSQLLFMTNALKLSGRTRKTAQEYNVEIMGQKELKSLLETHPISIRDVYAFMNKKRLAL</sequence>
<evidence type="ECO:0000259" key="2">
    <source>
        <dbReference type="PROSITE" id="PS51192"/>
    </source>
</evidence>
<dbReference type="STRING" id="651182.TOL2_C24380"/>
<protein>
    <submittedName>
        <fullName evidence="4">Putative helicase</fullName>
    </submittedName>
</protein>
<dbReference type="InterPro" id="IPR007560">
    <property type="entry name" value="Restrct_endonuc_IV_Mrr"/>
</dbReference>
<dbReference type="GO" id="GO:0004386">
    <property type="term" value="F:helicase activity"/>
    <property type="evidence" value="ECO:0007669"/>
    <property type="project" value="UniProtKB-KW"/>
</dbReference>
<dbReference type="GO" id="GO:0004519">
    <property type="term" value="F:endonuclease activity"/>
    <property type="evidence" value="ECO:0007669"/>
    <property type="project" value="InterPro"/>
</dbReference>
<dbReference type="InterPro" id="IPR050496">
    <property type="entry name" value="SNF2_RAD54_helicase_repair"/>
</dbReference>
<dbReference type="PROSITE" id="PS51192">
    <property type="entry name" value="HELICASE_ATP_BIND_1"/>
    <property type="match status" value="1"/>
</dbReference>
<reference evidence="4 5" key="1">
    <citation type="journal article" date="2013" name="Environ. Microbiol.">
        <title>Complete genome, catabolic sub-proteomes and key-metabolites of Desulfobacula toluolica Tol2, a marine, aromatic compound-degrading, sulfate-reducing bacterium.</title>
        <authorList>
            <person name="Wohlbrand L."/>
            <person name="Jacob J.H."/>
            <person name="Kube M."/>
            <person name="Mussmann M."/>
            <person name="Jarling R."/>
            <person name="Beck A."/>
            <person name="Amann R."/>
            <person name="Wilkes H."/>
            <person name="Reinhardt R."/>
            <person name="Rabus R."/>
        </authorList>
    </citation>
    <scope>NUCLEOTIDE SEQUENCE [LARGE SCALE GENOMIC DNA]</scope>
    <source>
        <strain evidence="5">DSM 7467 / Tol2</strain>
    </source>
</reference>
<dbReference type="Gene3D" id="3.40.50.10810">
    <property type="entry name" value="Tandem AAA-ATPase domain"/>
    <property type="match status" value="1"/>
</dbReference>
<evidence type="ECO:0000313" key="5">
    <source>
        <dbReference type="Proteomes" id="UP000007347"/>
    </source>
</evidence>
<evidence type="ECO:0000256" key="1">
    <source>
        <dbReference type="ARBA" id="ARBA00022801"/>
    </source>
</evidence>
<keyword evidence="4" id="KW-0547">Nucleotide-binding</keyword>
<dbReference type="InterPro" id="IPR014001">
    <property type="entry name" value="Helicase_ATP-bd"/>
</dbReference>
<dbReference type="InterPro" id="IPR011335">
    <property type="entry name" value="Restrct_endonuc-II-like"/>
</dbReference>
<dbReference type="GO" id="GO:0009307">
    <property type="term" value="P:DNA restriction-modification system"/>
    <property type="evidence" value="ECO:0007669"/>
    <property type="project" value="InterPro"/>
</dbReference>
<dbReference type="SUPFAM" id="SSF52980">
    <property type="entry name" value="Restriction endonuclease-like"/>
    <property type="match status" value="1"/>
</dbReference>
<dbReference type="GO" id="GO:0005524">
    <property type="term" value="F:ATP binding"/>
    <property type="evidence" value="ECO:0007669"/>
    <property type="project" value="InterPro"/>
</dbReference>
<dbReference type="Pfam" id="PF04471">
    <property type="entry name" value="Mrr_cat"/>
    <property type="match status" value="1"/>
</dbReference>
<keyword evidence="4" id="KW-0067">ATP-binding</keyword>
<dbReference type="InterPro" id="IPR000330">
    <property type="entry name" value="SNF2_N"/>
</dbReference>
<keyword evidence="4" id="KW-0347">Helicase</keyword>
<evidence type="ECO:0000313" key="4">
    <source>
        <dbReference type="EMBL" id="CCK80599.1"/>
    </source>
</evidence>
<keyword evidence="5" id="KW-1185">Reference proteome</keyword>
<dbReference type="InterPro" id="IPR049730">
    <property type="entry name" value="SNF2/RAD54-like_C"/>
</dbReference>
<keyword evidence="1" id="KW-0378">Hydrolase</keyword>
<dbReference type="Proteomes" id="UP000007347">
    <property type="component" value="Chromosome"/>
</dbReference>
<dbReference type="PROSITE" id="PS51194">
    <property type="entry name" value="HELICASE_CTER"/>
    <property type="match status" value="1"/>
</dbReference>
<evidence type="ECO:0000259" key="3">
    <source>
        <dbReference type="PROSITE" id="PS51194"/>
    </source>
</evidence>
<dbReference type="KEGG" id="dto:TOL2_C24380"/>
<dbReference type="Pfam" id="PF00271">
    <property type="entry name" value="Helicase_C"/>
    <property type="match status" value="1"/>
</dbReference>
<dbReference type="Gene3D" id="3.40.50.300">
    <property type="entry name" value="P-loop containing nucleotide triphosphate hydrolases"/>
    <property type="match status" value="1"/>
</dbReference>
<dbReference type="Pfam" id="PF00176">
    <property type="entry name" value="SNF2-rel_dom"/>
    <property type="match status" value="1"/>
</dbReference>
<dbReference type="PANTHER" id="PTHR45629">
    <property type="entry name" value="SNF2/RAD54 FAMILY MEMBER"/>
    <property type="match status" value="1"/>
</dbReference>
<feature type="domain" description="Helicase C-terminal" evidence="3">
    <location>
        <begin position="822"/>
        <end position="985"/>
    </location>
</feature>
<proteinExistence type="predicted"/>
<dbReference type="EMBL" id="FO203503">
    <property type="protein sequence ID" value="CCK80599.1"/>
    <property type="molecule type" value="Genomic_DNA"/>
</dbReference>
<dbReference type="InterPro" id="IPR027417">
    <property type="entry name" value="P-loop_NTPase"/>
</dbReference>
<dbReference type="InterPro" id="IPR001650">
    <property type="entry name" value="Helicase_C-like"/>
</dbReference>
<dbReference type="GO" id="GO:0016787">
    <property type="term" value="F:hydrolase activity"/>
    <property type="evidence" value="ECO:0007669"/>
    <property type="project" value="UniProtKB-KW"/>
</dbReference>
<feature type="domain" description="Helicase ATP-binding" evidence="2">
    <location>
        <begin position="477"/>
        <end position="677"/>
    </location>
</feature>
<dbReference type="SMART" id="SM00490">
    <property type="entry name" value="HELICc"/>
    <property type="match status" value="1"/>
</dbReference>